<accession>A0A3T0IIM7</accession>
<evidence type="ECO:0000313" key="1">
    <source>
        <dbReference type="EMBL" id="AZU99614.1"/>
    </source>
</evidence>
<dbReference type="EMBL" id="MK301608">
    <property type="protein sequence ID" value="AZU99614.1"/>
    <property type="molecule type" value="Genomic_DNA"/>
</dbReference>
<proteinExistence type="predicted"/>
<keyword evidence="2" id="KW-1185">Reference proteome</keyword>
<sequence length="161" mass="18142">MTDQNQNPDPANTPEEPKPLVFQDLADADAEWEYNPLACQVQMQWGKKTYPLWVQAANREDLDKLNSRDPQWYSDTFRVAVRNNAFGIPPGAVIQVTHAGTAGPSVDRKWLKAVAYADPNQDHNKVLTDVDLDGALVNQVKGELQANDGKLETVEFRKEYF</sequence>
<dbReference type="Proteomes" id="UP000290131">
    <property type="component" value="Segment"/>
</dbReference>
<reference evidence="1" key="1">
    <citation type="submission" date="2018-12" db="EMBL/GenBank/DDBJ databases">
        <title>Characterization of a N4-like bacteriophage infecting a coral-derived Vibrio strain.</title>
        <authorList>
            <person name="Huang S."/>
        </authorList>
    </citation>
    <scope>NUCLEOTIDE SEQUENCE [LARGE SCALE GENOMIC DNA]</scope>
</reference>
<protein>
    <submittedName>
        <fullName evidence="1">Uncharacterized protein</fullName>
    </submittedName>
</protein>
<gene>
    <name evidence="1" type="ORF">SBP1_gp022</name>
</gene>
<evidence type="ECO:0000313" key="2">
    <source>
        <dbReference type="Proteomes" id="UP000290131"/>
    </source>
</evidence>
<organism evidence="1">
    <name type="scientific">Vibrio virus vB_VspP_SBP1</name>
    <dbReference type="NCBI Taxonomy" id="2500581"/>
    <lineage>
        <taxon>Viruses</taxon>
        <taxon>Duplodnaviria</taxon>
        <taxon>Heunggongvirae</taxon>
        <taxon>Uroviricota</taxon>
        <taxon>Caudoviricetes</taxon>
        <taxon>Schitoviridae</taxon>
        <taxon>Electravirus</taxon>
        <taxon>Electravirus Sbp1</taxon>
    </lineage>
</organism>
<name>A0A3T0IIM7_9CAUD</name>